<reference evidence="1 2" key="1">
    <citation type="submission" date="2014-04" db="EMBL/GenBank/DDBJ databases">
        <title>Evolutionary Origins and Diversification of the Mycorrhizal Mutualists.</title>
        <authorList>
            <consortium name="DOE Joint Genome Institute"/>
            <consortium name="Mycorrhizal Genomics Consortium"/>
            <person name="Kohler A."/>
            <person name="Kuo A."/>
            <person name="Nagy L.G."/>
            <person name="Floudas D."/>
            <person name="Copeland A."/>
            <person name="Barry K.W."/>
            <person name="Cichocki N."/>
            <person name="Veneault-Fourrey C."/>
            <person name="LaButti K."/>
            <person name="Lindquist E.A."/>
            <person name="Lipzen A."/>
            <person name="Lundell T."/>
            <person name="Morin E."/>
            <person name="Murat C."/>
            <person name="Riley R."/>
            <person name="Ohm R."/>
            <person name="Sun H."/>
            <person name="Tunlid A."/>
            <person name="Henrissat B."/>
            <person name="Grigoriev I.V."/>
            <person name="Hibbett D.S."/>
            <person name="Martin F."/>
        </authorList>
    </citation>
    <scope>NUCLEOTIDE SEQUENCE [LARGE SCALE GENOMIC DNA]</scope>
    <source>
        <strain evidence="1 2">MD-312</strain>
    </source>
</reference>
<dbReference type="HOGENOM" id="CLU_046162_3_0_1"/>
<dbReference type="OrthoDB" id="2634326at2759"/>
<organism evidence="1 2">
    <name type="scientific">Hydnomerulius pinastri MD-312</name>
    <dbReference type="NCBI Taxonomy" id="994086"/>
    <lineage>
        <taxon>Eukaryota</taxon>
        <taxon>Fungi</taxon>
        <taxon>Dikarya</taxon>
        <taxon>Basidiomycota</taxon>
        <taxon>Agaricomycotina</taxon>
        <taxon>Agaricomycetes</taxon>
        <taxon>Agaricomycetidae</taxon>
        <taxon>Boletales</taxon>
        <taxon>Boletales incertae sedis</taxon>
        <taxon>Leucogyrophana</taxon>
    </lineage>
</organism>
<keyword evidence="2" id="KW-1185">Reference proteome</keyword>
<dbReference type="EMBL" id="KN839863">
    <property type="protein sequence ID" value="KIJ61380.1"/>
    <property type="molecule type" value="Genomic_DNA"/>
</dbReference>
<name>A0A0C9VTN9_9AGAM</name>
<dbReference type="Proteomes" id="UP000053820">
    <property type="component" value="Unassembled WGS sequence"/>
</dbReference>
<evidence type="ECO:0000313" key="2">
    <source>
        <dbReference type="Proteomes" id="UP000053820"/>
    </source>
</evidence>
<sequence length="136" mass="15406">MQAILWELHQLHFRYDLIALDRFLLPAIWGNPQLHAERQALLAMIFPSEVVSGTWDSELTGQPPELFLGTINDVEAVARTKGYCNLVSTWPRVKNTLLTPLMPAMPVSKLHEVAQALQVFYIELFFLVTGRPPVVP</sequence>
<accession>A0A0C9VTN9</accession>
<proteinExistence type="predicted"/>
<protein>
    <submittedName>
        <fullName evidence="1">Uncharacterized protein</fullName>
    </submittedName>
</protein>
<evidence type="ECO:0000313" key="1">
    <source>
        <dbReference type="EMBL" id="KIJ61380.1"/>
    </source>
</evidence>
<gene>
    <name evidence="1" type="ORF">HYDPIDRAFT_31468</name>
</gene>
<dbReference type="AlphaFoldDB" id="A0A0C9VTN9"/>